<keyword evidence="2" id="KW-1185">Reference proteome</keyword>
<name>A0AAV2HQN6_LYMST</name>
<accession>A0AAV2HQN6</accession>
<sequence>METGHPLKLAYLIVNWMRRKKAYRSTRMKTIRPLELAYLTEKWMRCQKIKGTYDYVKLKLSMWNLTWNDILRTSDPSMEIMALKETVLLARERSPLLVGEPECKVQLYSGLLKYGNTGFNQNVKLSFEDLPDYILNYLSIKSLNLDLGREVTETDPSPYLLNPKPIQHDSEDAGPVWRGCYVAVFTLRANLSGDVKVNEDLGSVQQENLKEIVRCLKSSKKTDYILLTSKGCEWIVTGRCEFNLYS</sequence>
<dbReference type="EMBL" id="CAXITT010000210">
    <property type="protein sequence ID" value="CAL1535757.1"/>
    <property type="molecule type" value="Genomic_DNA"/>
</dbReference>
<organism evidence="1 2">
    <name type="scientific">Lymnaea stagnalis</name>
    <name type="common">Great pond snail</name>
    <name type="synonym">Helix stagnalis</name>
    <dbReference type="NCBI Taxonomy" id="6523"/>
    <lineage>
        <taxon>Eukaryota</taxon>
        <taxon>Metazoa</taxon>
        <taxon>Spiralia</taxon>
        <taxon>Lophotrochozoa</taxon>
        <taxon>Mollusca</taxon>
        <taxon>Gastropoda</taxon>
        <taxon>Heterobranchia</taxon>
        <taxon>Euthyneura</taxon>
        <taxon>Panpulmonata</taxon>
        <taxon>Hygrophila</taxon>
        <taxon>Lymnaeoidea</taxon>
        <taxon>Lymnaeidae</taxon>
        <taxon>Lymnaea</taxon>
    </lineage>
</organism>
<dbReference type="AlphaFoldDB" id="A0AAV2HQN6"/>
<dbReference type="Proteomes" id="UP001497497">
    <property type="component" value="Unassembled WGS sequence"/>
</dbReference>
<gene>
    <name evidence="1" type="ORF">GSLYS_00009717001</name>
</gene>
<comment type="caution">
    <text evidence="1">The sequence shown here is derived from an EMBL/GenBank/DDBJ whole genome shotgun (WGS) entry which is preliminary data.</text>
</comment>
<proteinExistence type="predicted"/>
<protein>
    <submittedName>
        <fullName evidence="1">Uncharacterized protein</fullName>
    </submittedName>
</protein>
<evidence type="ECO:0000313" key="1">
    <source>
        <dbReference type="EMBL" id="CAL1535757.1"/>
    </source>
</evidence>
<evidence type="ECO:0000313" key="2">
    <source>
        <dbReference type="Proteomes" id="UP001497497"/>
    </source>
</evidence>
<reference evidence="1 2" key="1">
    <citation type="submission" date="2024-04" db="EMBL/GenBank/DDBJ databases">
        <authorList>
            <consortium name="Genoscope - CEA"/>
            <person name="William W."/>
        </authorList>
    </citation>
    <scope>NUCLEOTIDE SEQUENCE [LARGE SCALE GENOMIC DNA]</scope>
</reference>